<dbReference type="WBParaSite" id="nRc.2.0.1.t07178-RA">
    <property type="protein sequence ID" value="nRc.2.0.1.t07178-RA"/>
    <property type="gene ID" value="nRc.2.0.1.g07178"/>
</dbReference>
<organism evidence="2 3">
    <name type="scientific">Romanomermis culicivorax</name>
    <name type="common">Nematode worm</name>
    <dbReference type="NCBI Taxonomy" id="13658"/>
    <lineage>
        <taxon>Eukaryota</taxon>
        <taxon>Metazoa</taxon>
        <taxon>Ecdysozoa</taxon>
        <taxon>Nematoda</taxon>
        <taxon>Enoplea</taxon>
        <taxon>Dorylaimia</taxon>
        <taxon>Mermithida</taxon>
        <taxon>Mermithoidea</taxon>
        <taxon>Mermithidae</taxon>
        <taxon>Romanomermis</taxon>
    </lineage>
</organism>
<evidence type="ECO:0000256" key="1">
    <source>
        <dbReference type="SAM" id="MobiDB-lite"/>
    </source>
</evidence>
<accession>A0A915I025</accession>
<dbReference type="Pfam" id="PF10300">
    <property type="entry name" value="Iml2-TPR_39"/>
    <property type="match status" value="1"/>
</dbReference>
<reference evidence="3" key="1">
    <citation type="submission" date="2022-11" db="UniProtKB">
        <authorList>
            <consortium name="WormBaseParasite"/>
        </authorList>
    </citation>
    <scope>IDENTIFICATION</scope>
</reference>
<dbReference type="SUPFAM" id="SSF48452">
    <property type="entry name" value="TPR-like"/>
    <property type="match status" value="1"/>
</dbReference>
<dbReference type="OMA" id="ELMWAHC"/>
<sequence>MDPQRRQMSFRSDSTLKNGSADLDSPEDEKFEDAVEEHLISFTMDLPASIEETKVALNLFLNNKFELARQKMEPWPNEKNDIENAVSLTKQASELCDGLRHKPLASGLSASRLNKITGQESKSPTTQERMHAELIYAETLLQRALLSFIQDENLVSFVKGALKIRSCYQSYKDCEKYLTGGFHNDQKVFSSSTNDLIGMNSNSNGNVVVNNDQQHHQNDQNYPQTQETMKDCRAHFQSGVQMGIGAFNLLISILPQRVLKVLTFVGFTGEKVYGLQQLETGARDLTSLRGPLCSLALLTWHLQVNYVFGVGDSDLTLCHKLLASLRTLYPSGSIILYFAGRFAEVRGQFHEAIELLNHSVSAQSEWRQLHHVCFWELMFCHAFLRQWDRAAHYALKLFHENKWSKASYCYVAAIFTLCKRIYGSKNHGIEEKESTTEAENLLKQIPALKLKIAGKSIPLEKFCAAKSARYFRCDNRLIFPHYELLYLFNGFTILGENDQLVKPVLYDVESYLSEMNADVQHSASDPDDYYLCLLLKAMCLKYLQSPFQAEQCLSEIINEARQLTDNSYVLPCALFELSLMKYEDGEIMEAKSYLAKIREYRKYLMESRLHFRMHALNEKLAVTSPV</sequence>
<dbReference type="PANTHER" id="PTHR31859:SF9">
    <property type="entry name" value="TETRATRICOPEPTIDE REPEAT PROTEIN 39B"/>
    <property type="match status" value="1"/>
</dbReference>
<keyword evidence="2" id="KW-1185">Reference proteome</keyword>
<dbReference type="Proteomes" id="UP000887565">
    <property type="component" value="Unplaced"/>
</dbReference>
<dbReference type="InterPro" id="IPR011990">
    <property type="entry name" value="TPR-like_helical_dom_sf"/>
</dbReference>
<proteinExistence type="predicted"/>
<name>A0A915I025_ROMCU</name>
<feature type="region of interest" description="Disordered" evidence="1">
    <location>
        <begin position="1"/>
        <end position="31"/>
    </location>
</feature>
<dbReference type="InterPro" id="IPR019412">
    <property type="entry name" value="IML2/TPR_39"/>
</dbReference>
<dbReference type="AlphaFoldDB" id="A0A915I025"/>
<evidence type="ECO:0000313" key="3">
    <source>
        <dbReference type="WBParaSite" id="nRc.2.0.1.t07178-RA"/>
    </source>
</evidence>
<dbReference type="PANTHER" id="PTHR31859">
    <property type="entry name" value="TETRATRICOPEPTIDE REPEAT PROTEIN 39 FAMILY MEMBER"/>
    <property type="match status" value="1"/>
</dbReference>
<protein>
    <submittedName>
        <fullName evidence="3">Tetratricopeptide repeat protein 39B</fullName>
    </submittedName>
</protein>
<evidence type="ECO:0000313" key="2">
    <source>
        <dbReference type="Proteomes" id="UP000887565"/>
    </source>
</evidence>
<feature type="compositionally biased region" description="Polar residues" evidence="1">
    <location>
        <begin position="1"/>
        <end position="18"/>
    </location>
</feature>